<evidence type="ECO:0000256" key="2">
    <source>
        <dbReference type="SAM" id="Phobius"/>
    </source>
</evidence>
<keyword evidence="2" id="KW-0812">Transmembrane</keyword>
<sequence length="325" mass="35634">MAWKGNLSLLLPLQHLLSSGLTTSTTIFTTTVPTSTTLADGRTVSTNVVVTKTFATVFPVSTDGPFFGPTAGILSSSHSLPNPGIIVGASIGAGILILGGLFVILRRRKISLRAKISGFRTKIGGPKSGEEVGRGEIFQSPSDSGVNHITPYPLPDHALTYRTDTFYTPGEKRISISMESLENPFHSHADLNRASWEAYIGRFSSSDANTISTRQLYISNQVNRVREKVVELEEMLALLRSTSQSSRIEGPALPDQDSRLSMEVAEPFNDSDPNGFESQDRDMLQRAIHQIDVLNTRINELERQRRSSWALGRSDESPPGYTEQE</sequence>
<keyword evidence="3" id="KW-0732">Signal</keyword>
<feature type="signal peptide" evidence="3">
    <location>
        <begin position="1"/>
        <end position="18"/>
    </location>
</feature>
<protein>
    <submittedName>
        <fullName evidence="4">Uncharacterized protein</fullName>
    </submittedName>
</protein>
<accession>A0AAD7CV82</accession>
<proteinExistence type="predicted"/>
<evidence type="ECO:0000256" key="1">
    <source>
        <dbReference type="SAM" id="MobiDB-lite"/>
    </source>
</evidence>
<reference evidence="4" key="1">
    <citation type="submission" date="2023-03" db="EMBL/GenBank/DDBJ databases">
        <title>Massive genome expansion in bonnet fungi (Mycena s.s.) driven by repeated elements and novel gene families across ecological guilds.</title>
        <authorList>
            <consortium name="Lawrence Berkeley National Laboratory"/>
            <person name="Harder C.B."/>
            <person name="Miyauchi S."/>
            <person name="Viragh M."/>
            <person name="Kuo A."/>
            <person name="Thoen E."/>
            <person name="Andreopoulos B."/>
            <person name="Lu D."/>
            <person name="Skrede I."/>
            <person name="Drula E."/>
            <person name="Henrissat B."/>
            <person name="Morin E."/>
            <person name="Kohler A."/>
            <person name="Barry K."/>
            <person name="LaButti K."/>
            <person name="Morin E."/>
            <person name="Salamov A."/>
            <person name="Lipzen A."/>
            <person name="Mereny Z."/>
            <person name="Hegedus B."/>
            <person name="Baldrian P."/>
            <person name="Stursova M."/>
            <person name="Weitz H."/>
            <person name="Taylor A."/>
            <person name="Grigoriev I.V."/>
            <person name="Nagy L.G."/>
            <person name="Martin F."/>
            <person name="Kauserud H."/>
        </authorList>
    </citation>
    <scope>NUCLEOTIDE SEQUENCE</scope>
    <source>
        <strain evidence="4">CBHHK067</strain>
    </source>
</reference>
<comment type="caution">
    <text evidence="4">The sequence shown here is derived from an EMBL/GenBank/DDBJ whole genome shotgun (WGS) entry which is preliminary data.</text>
</comment>
<dbReference type="Proteomes" id="UP001221757">
    <property type="component" value="Unassembled WGS sequence"/>
</dbReference>
<keyword evidence="2" id="KW-1133">Transmembrane helix</keyword>
<gene>
    <name evidence="4" type="ORF">B0H17DRAFT_1143317</name>
</gene>
<dbReference type="EMBL" id="JARKIE010000214">
    <property type="protein sequence ID" value="KAJ7665644.1"/>
    <property type="molecule type" value="Genomic_DNA"/>
</dbReference>
<dbReference type="AlphaFoldDB" id="A0AAD7CV82"/>
<feature type="chain" id="PRO_5042096781" evidence="3">
    <location>
        <begin position="19"/>
        <end position="325"/>
    </location>
</feature>
<evidence type="ECO:0000313" key="5">
    <source>
        <dbReference type="Proteomes" id="UP001221757"/>
    </source>
</evidence>
<evidence type="ECO:0000256" key="3">
    <source>
        <dbReference type="SAM" id="SignalP"/>
    </source>
</evidence>
<feature type="region of interest" description="Disordered" evidence="1">
    <location>
        <begin position="303"/>
        <end position="325"/>
    </location>
</feature>
<keyword evidence="2" id="KW-0472">Membrane</keyword>
<organism evidence="4 5">
    <name type="scientific">Mycena rosella</name>
    <name type="common">Pink bonnet</name>
    <name type="synonym">Agaricus rosellus</name>
    <dbReference type="NCBI Taxonomy" id="1033263"/>
    <lineage>
        <taxon>Eukaryota</taxon>
        <taxon>Fungi</taxon>
        <taxon>Dikarya</taxon>
        <taxon>Basidiomycota</taxon>
        <taxon>Agaricomycotina</taxon>
        <taxon>Agaricomycetes</taxon>
        <taxon>Agaricomycetidae</taxon>
        <taxon>Agaricales</taxon>
        <taxon>Marasmiineae</taxon>
        <taxon>Mycenaceae</taxon>
        <taxon>Mycena</taxon>
    </lineage>
</organism>
<feature type="transmembrane region" description="Helical" evidence="2">
    <location>
        <begin position="84"/>
        <end position="105"/>
    </location>
</feature>
<name>A0AAD7CV82_MYCRO</name>
<evidence type="ECO:0000313" key="4">
    <source>
        <dbReference type="EMBL" id="KAJ7665644.1"/>
    </source>
</evidence>
<keyword evidence="5" id="KW-1185">Reference proteome</keyword>